<dbReference type="InterPro" id="IPR004840">
    <property type="entry name" value="Amino_acid_permease_CS"/>
</dbReference>
<comment type="subcellular location">
    <subcellularLocation>
        <location evidence="1">Membrane</location>
        <topology evidence="1">Multi-pass membrane protein</topology>
    </subcellularLocation>
</comment>
<evidence type="ECO:0008006" key="9">
    <source>
        <dbReference type="Google" id="ProtNLM"/>
    </source>
</evidence>
<accession>A0A2C5ZJS6</accession>
<feature type="transmembrane region" description="Helical" evidence="6">
    <location>
        <begin position="259"/>
        <end position="283"/>
    </location>
</feature>
<feature type="transmembrane region" description="Helical" evidence="6">
    <location>
        <begin position="103"/>
        <end position="126"/>
    </location>
</feature>
<dbReference type="GO" id="GO:0022857">
    <property type="term" value="F:transmembrane transporter activity"/>
    <property type="evidence" value="ECO:0007669"/>
    <property type="project" value="InterPro"/>
</dbReference>
<evidence type="ECO:0000256" key="4">
    <source>
        <dbReference type="ARBA" id="ARBA00022989"/>
    </source>
</evidence>
<comment type="caution">
    <text evidence="7">The sequence shown here is derived from an EMBL/GenBank/DDBJ whole genome shotgun (WGS) entry which is preliminary data.</text>
</comment>
<protein>
    <recommendedName>
        <fullName evidence="9">Amino acid permease/ SLC12A domain-containing protein</fullName>
    </recommendedName>
</protein>
<feature type="transmembrane region" description="Helical" evidence="6">
    <location>
        <begin position="427"/>
        <end position="449"/>
    </location>
</feature>
<evidence type="ECO:0000256" key="5">
    <source>
        <dbReference type="ARBA" id="ARBA00023136"/>
    </source>
</evidence>
<feature type="transmembrane region" description="Helical" evidence="6">
    <location>
        <begin position="21"/>
        <end position="40"/>
    </location>
</feature>
<feature type="transmembrane region" description="Helical" evidence="6">
    <location>
        <begin position="461"/>
        <end position="481"/>
    </location>
</feature>
<feature type="transmembrane region" description="Helical" evidence="6">
    <location>
        <begin position="218"/>
        <end position="238"/>
    </location>
</feature>
<reference evidence="7 8" key="1">
    <citation type="submission" date="2017-06" db="EMBL/GenBank/DDBJ databases">
        <title>Ant-infecting Ophiocordyceps genomes reveal a high diversity of potential behavioral manipulation genes and a possible major role for enterotoxins.</title>
        <authorList>
            <person name="De Bekker C."/>
            <person name="Evans H.C."/>
            <person name="Brachmann A."/>
            <person name="Hughes D.P."/>
        </authorList>
    </citation>
    <scope>NUCLEOTIDE SEQUENCE [LARGE SCALE GENOMIC DNA]</scope>
    <source>
        <strain evidence="7 8">Map16</strain>
    </source>
</reference>
<dbReference type="OrthoDB" id="3900342at2759"/>
<sequence length="498" mass="52610">MAAKTPPLNASGHAQDLPRSFSLLALTGVGLVVGNVWPAVGGSLVVAISNGGPPGVLYEFVAVSVCYVAVAASIGELASAVPSSAGVYHWASLTPGGKMGRPVGFLAGWWNYLAWILGTASMTAIFGNGVVQMYVATHPSFKPEAWHVLVVYLICTWASCLAVCVASKAMPTLNKLGGYAIVVFFLITVVVVAVMPGLPGHSGHASSASVWSQWTTSISYPPGFVFLSGMLNGAYSVGAVDTVSHLAEEIPDPERNVPLALALQVSIGFVTGFLYLVAILYSVHDLDALRDSPYPIADIYRQATGSQAGVAGLLSMIVIIIGITVLGAQITCGRTLWTLARDEASPFPARLSQTNKTFRVPVNATVASAVLLTALGILYVGSTTAFNAFAGSFVLLSSSSYVACILPHLLTGRKNVPFGPFRMRGAWGYAVNAFSCLYMIFFGVVYCFPSNVPTDAKSMNYTSLIWGGSTILIVLFWLLVARRGYRGPRLMRDGLYAA</sequence>
<gene>
    <name evidence="7" type="ORF">CDD80_4708</name>
</gene>
<evidence type="ECO:0000313" key="8">
    <source>
        <dbReference type="Proteomes" id="UP000226431"/>
    </source>
</evidence>
<dbReference type="EMBL" id="NJES01000044">
    <property type="protein sequence ID" value="PHH79481.1"/>
    <property type="molecule type" value="Genomic_DNA"/>
</dbReference>
<evidence type="ECO:0000313" key="7">
    <source>
        <dbReference type="EMBL" id="PHH79481.1"/>
    </source>
</evidence>
<evidence type="ECO:0000256" key="1">
    <source>
        <dbReference type="ARBA" id="ARBA00004141"/>
    </source>
</evidence>
<dbReference type="PIRSF" id="PIRSF006060">
    <property type="entry name" value="AA_transporter"/>
    <property type="match status" value="1"/>
</dbReference>
<keyword evidence="2" id="KW-0813">Transport</keyword>
<dbReference type="PANTHER" id="PTHR45649">
    <property type="entry name" value="AMINO-ACID PERMEASE BAT1"/>
    <property type="match status" value="1"/>
</dbReference>
<feature type="transmembrane region" description="Helical" evidence="6">
    <location>
        <begin position="358"/>
        <end position="380"/>
    </location>
</feature>
<dbReference type="Proteomes" id="UP000226431">
    <property type="component" value="Unassembled WGS sequence"/>
</dbReference>
<dbReference type="GO" id="GO:0016020">
    <property type="term" value="C:membrane"/>
    <property type="evidence" value="ECO:0007669"/>
    <property type="project" value="UniProtKB-SubCell"/>
</dbReference>
<feature type="transmembrane region" description="Helical" evidence="6">
    <location>
        <begin position="310"/>
        <end position="337"/>
    </location>
</feature>
<keyword evidence="5 6" id="KW-0472">Membrane</keyword>
<evidence type="ECO:0000256" key="6">
    <source>
        <dbReference type="SAM" id="Phobius"/>
    </source>
</evidence>
<proteinExistence type="predicted"/>
<name>A0A2C5ZJS6_9HYPO</name>
<feature type="transmembrane region" description="Helical" evidence="6">
    <location>
        <begin position="146"/>
        <end position="166"/>
    </location>
</feature>
<feature type="transmembrane region" description="Helical" evidence="6">
    <location>
        <begin position="60"/>
        <end position="82"/>
    </location>
</feature>
<organism evidence="7 8">
    <name type="scientific">Ophiocordyceps camponoti-rufipedis</name>
    <dbReference type="NCBI Taxonomy" id="2004952"/>
    <lineage>
        <taxon>Eukaryota</taxon>
        <taxon>Fungi</taxon>
        <taxon>Dikarya</taxon>
        <taxon>Ascomycota</taxon>
        <taxon>Pezizomycotina</taxon>
        <taxon>Sordariomycetes</taxon>
        <taxon>Hypocreomycetidae</taxon>
        <taxon>Hypocreales</taxon>
        <taxon>Ophiocordycipitaceae</taxon>
        <taxon>Ophiocordyceps</taxon>
    </lineage>
</organism>
<feature type="transmembrane region" description="Helical" evidence="6">
    <location>
        <begin position="178"/>
        <end position="198"/>
    </location>
</feature>
<dbReference type="Pfam" id="PF13520">
    <property type="entry name" value="AA_permease_2"/>
    <property type="match status" value="1"/>
</dbReference>
<feature type="transmembrane region" description="Helical" evidence="6">
    <location>
        <begin position="386"/>
        <end position="406"/>
    </location>
</feature>
<dbReference type="STRING" id="2004952.A0A2C5ZJS6"/>
<keyword evidence="3 6" id="KW-0812">Transmembrane</keyword>
<evidence type="ECO:0000256" key="2">
    <source>
        <dbReference type="ARBA" id="ARBA00022448"/>
    </source>
</evidence>
<dbReference type="Gene3D" id="1.20.1740.10">
    <property type="entry name" value="Amino acid/polyamine transporter I"/>
    <property type="match status" value="1"/>
</dbReference>
<dbReference type="GO" id="GO:0006865">
    <property type="term" value="P:amino acid transport"/>
    <property type="evidence" value="ECO:0007669"/>
    <property type="project" value="InterPro"/>
</dbReference>
<dbReference type="PANTHER" id="PTHR45649:SF27">
    <property type="entry name" value="CHOLINE TRANSPORTER (EUROFUNG)"/>
    <property type="match status" value="1"/>
</dbReference>
<dbReference type="InterPro" id="IPR002293">
    <property type="entry name" value="AA/rel_permease1"/>
</dbReference>
<dbReference type="AlphaFoldDB" id="A0A2C5ZJS6"/>
<evidence type="ECO:0000256" key="3">
    <source>
        <dbReference type="ARBA" id="ARBA00022692"/>
    </source>
</evidence>
<keyword evidence="4 6" id="KW-1133">Transmembrane helix</keyword>
<keyword evidence="8" id="KW-1185">Reference proteome</keyword>
<dbReference type="PROSITE" id="PS00218">
    <property type="entry name" value="AMINO_ACID_PERMEASE_1"/>
    <property type="match status" value="1"/>
</dbReference>